<gene>
    <name evidence="1" type="ORF">WOLCODRAFT_146593</name>
</gene>
<dbReference type="Proteomes" id="UP000218811">
    <property type="component" value="Unassembled WGS sequence"/>
</dbReference>
<organism evidence="1 2">
    <name type="scientific">Wolfiporia cocos (strain MD-104)</name>
    <name type="common">Brown rot fungus</name>
    <dbReference type="NCBI Taxonomy" id="742152"/>
    <lineage>
        <taxon>Eukaryota</taxon>
        <taxon>Fungi</taxon>
        <taxon>Dikarya</taxon>
        <taxon>Basidiomycota</taxon>
        <taxon>Agaricomycotina</taxon>
        <taxon>Agaricomycetes</taxon>
        <taxon>Polyporales</taxon>
        <taxon>Phaeolaceae</taxon>
        <taxon>Wolfiporia</taxon>
    </lineage>
</organism>
<dbReference type="STRING" id="742152.A0A2H3J501"/>
<dbReference type="OrthoDB" id="19394at2759"/>
<keyword evidence="2" id="KW-1185">Reference proteome</keyword>
<evidence type="ECO:0000313" key="2">
    <source>
        <dbReference type="Proteomes" id="UP000218811"/>
    </source>
</evidence>
<proteinExistence type="predicted"/>
<name>A0A2H3J501_WOLCO</name>
<protein>
    <submittedName>
        <fullName evidence="1">Uncharacterized protein</fullName>
    </submittedName>
</protein>
<evidence type="ECO:0000313" key="1">
    <source>
        <dbReference type="EMBL" id="PCH37310.1"/>
    </source>
</evidence>
<reference evidence="1 2" key="1">
    <citation type="journal article" date="2012" name="Science">
        <title>The Paleozoic origin of enzymatic lignin decomposition reconstructed from 31 fungal genomes.</title>
        <authorList>
            <person name="Floudas D."/>
            <person name="Binder M."/>
            <person name="Riley R."/>
            <person name="Barry K."/>
            <person name="Blanchette R.A."/>
            <person name="Henrissat B."/>
            <person name="Martinez A.T."/>
            <person name="Otillar R."/>
            <person name="Spatafora J.W."/>
            <person name="Yadav J.S."/>
            <person name="Aerts A."/>
            <person name="Benoit I."/>
            <person name="Boyd A."/>
            <person name="Carlson A."/>
            <person name="Copeland A."/>
            <person name="Coutinho P.M."/>
            <person name="de Vries R.P."/>
            <person name="Ferreira P."/>
            <person name="Findley K."/>
            <person name="Foster B."/>
            <person name="Gaskell J."/>
            <person name="Glotzer D."/>
            <person name="Gorecki P."/>
            <person name="Heitman J."/>
            <person name="Hesse C."/>
            <person name="Hori C."/>
            <person name="Igarashi K."/>
            <person name="Jurgens J.A."/>
            <person name="Kallen N."/>
            <person name="Kersten P."/>
            <person name="Kohler A."/>
            <person name="Kuees U."/>
            <person name="Kumar T.K.A."/>
            <person name="Kuo A."/>
            <person name="LaButti K."/>
            <person name="Larrondo L.F."/>
            <person name="Lindquist E."/>
            <person name="Ling A."/>
            <person name="Lombard V."/>
            <person name="Lucas S."/>
            <person name="Lundell T."/>
            <person name="Martin R."/>
            <person name="McLaughlin D.J."/>
            <person name="Morgenstern I."/>
            <person name="Morin E."/>
            <person name="Murat C."/>
            <person name="Nagy L.G."/>
            <person name="Nolan M."/>
            <person name="Ohm R.A."/>
            <person name="Patyshakuliyeva A."/>
            <person name="Rokas A."/>
            <person name="Ruiz-Duenas F.J."/>
            <person name="Sabat G."/>
            <person name="Salamov A."/>
            <person name="Samejima M."/>
            <person name="Schmutz J."/>
            <person name="Slot J.C."/>
            <person name="St John F."/>
            <person name="Stenlid J."/>
            <person name="Sun H."/>
            <person name="Sun S."/>
            <person name="Syed K."/>
            <person name="Tsang A."/>
            <person name="Wiebenga A."/>
            <person name="Young D."/>
            <person name="Pisabarro A."/>
            <person name="Eastwood D.C."/>
            <person name="Martin F."/>
            <person name="Cullen D."/>
            <person name="Grigoriev I.V."/>
            <person name="Hibbett D.S."/>
        </authorList>
    </citation>
    <scope>NUCLEOTIDE SEQUENCE [LARGE SCALE GENOMIC DNA]</scope>
    <source>
        <strain evidence="1 2">MD-104</strain>
    </source>
</reference>
<accession>A0A2H3J501</accession>
<dbReference type="EMBL" id="KB467920">
    <property type="protein sequence ID" value="PCH37310.1"/>
    <property type="molecule type" value="Genomic_DNA"/>
</dbReference>
<dbReference type="AlphaFoldDB" id="A0A2H3J501"/>
<sequence>MDSTKEVGSKAIGVGQAATAATGETASRAGTRLQDTFYMVCDRAQDDADYHKAIDTLFDLAHKWVHRSLDSTGDVNCATSLDAFVNDPMPEKHLITGIRGLRAFDSFLTHLCKCVDERGYVRSKEAKEKGDSLRKEWKELLDADSEKGQKWKADVGKLKEEGREFRRAIDRDEDLRRVRRTHAKLGDDLEDSMLAEAYCRRPLSLRQAATPPCVPLKWHLLPSPVGDRPSNGTHIRPSSLAVSAMPGSEVSAKTIMVPMSAPTAHHLARELPLPVTRTPPRRLRVPLVAGTVHHLRYIS</sequence>